<evidence type="ECO:0000256" key="3">
    <source>
        <dbReference type="ARBA" id="ARBA00023242"/>
    </source>
</evidence>
<evidence type="ECO:0000256" key="2">
    <source>
        <dbReference type="ARBA" id="ARBA00023163"/>
    </source>
</evidence>
<accession>A0A1E3PU21</accession>
<dbReference type="STRING" id="675824.A0A1E3PU21"/>
<dbReference type="GO" id="GO:0005634">
    <property type="term" value="C:nucleus"/>
    <property type="evidence" value="ECO:0007669"/>
    <property type="project" value="TreeGrafter"/>
</dbReference>
<dbReference type="AlphaFoldDB" id="A0A1E3PU21"/>
<reference evidence="4 5" key="1">
    <citation type="journal article" date="2016" name="Proc. Natl. Acad. Sci. U.S.A.">
        <title>Comparative genomics of biotechnologically important yeasts.</title>
        <authorList>
            <person name="Riley R."/>
            <person name="Haridas S."/>
            <person name="Wolfe K.H."/>
            <person name="Lopes M.R."/>
            <person name="Hittinger C.T."/>
            <person name="Goeker M."/>
            <person name="Salamov A.A."/>
            <person name="Wisecaver J.H."/>
            <person name="Long T.M."/>
            <person name="Calvey C.H."/>
            <person name="Aerts A.L."/>
            <person name="Barry K.W."/>
            <person name="Choi C."/>
            <person name="Clum A."/>
            <person name="Coughlan A.Y."/>
            <person name="Deshpande S."/>
            <person name="Douglass A.P."/>
            <person name="Hanson S.J."/>
            <person name="Klenk H.-P."/>
            <person name="LaButti K.M."/>
            <person name="Lapidus A."/>
            <person name="Lindquist E.A."/>
            <person name="Lipzen A.M."/>
            <person name="Meier-Kolthoff J.P."/>
            <person name="Ohm R.A."/>
            <person name="Otillar R.P."/>
            <person name="Pangilinan J.L."/>
            <person name="Peng Y."/>
            <person name="Rokas A."/>
            <person name="Rosa C.A."/>
            <person name="Scheuner C."/>
            <person name="Sibirny A.A."/>
            <person name="Slot J.C."/>
            <person name="Stielow J.B."/>
            <person name="Sun H."/>
            <person name="Kurtzman C.P."/>
            <person name="Blackwell M."/>
            <person name="Grigoriev I.V."/>
            <person name="Jeffries T.W."/>
        </authorList>
    </citation>
    <scope>NUCLEOTIDE SEQUENCE [LARGE SCALE GENOMIC DNA]</scope>
    <source>
        <strain evidence="4 5">NRRL Y-11557</strain>
    </source>
</reference>
<keyword evidence="2" id="KW-0804">Transcription</keyword>
<keyword evidence="5" id="KW-1185">Reference proteome</keyword>
<evidence type="ECO:0008006" key="6">
    <source>
        <dbReference type="Google" id="ProtNLM"/>
    </source>
</evidence>
<dbReference type="EMBL" id="KV454319">
    <property type="protein sequence ID" value="ODQ68774.1"/>
    <property type="molecule type" value="Genomic_DNA"/>
</dbReference>
<organism evidence="4 5">
    <name type="scientific">Lipomyces starkeyi NRRL Y-11557</name>
    <dbReference type="NCBI Taxonomy" id="675824"/>
    <lineage>
        <taxon>Eukaryota</taxon>
        <taxon>Fungi</taxon>
        <taxon>Dikarya</taxon>
        <taxon>Ascomycota</taxon>
        <taxon>Saccharomycotina</taxon>
        <taxon>Lipomycetes</taxon>
        <taxon>Lipomycetales</taxon>
        <taxon>Lipomycetaceae</taxon>
        <taxon>Lipomyces</taxon>
    </lineage>
</organism>
<protein>
    <recommendedName>
        <fullName evidence="6">Transcription factor domain-containing protein</fullName>
    </recommendedName>
</protein>
<gene>
    <name evidence="4" type="ORF">LIPSTDRAFT_66838</name>
</gene>
<keyword evidence="3" id="KW-0539">Nucleus</keyword>
<evidence type="ECO:0000256" key="1">
    <source>
        <dbReference type="ARBA" id="ARBA00023015"/>
    </source>
</evidence>
<dbReference type="PANTHER" id="PTHR47424">
    <property type="entry name" value="REGULATORY PROTEIN GAL4"/>
    <property type="match status" value="1"/>
</dbReference>
<dbReference type="OrthoDB" id="2283488at2759"/>
<dbReference type="PANTHER" id="PTHR47424:SF12">
    <property type="entry name" value="TRANSCRIPTION FACTOR ASQA"/>
    <property type="match status" value="1"/>
</dbReference>
<evidence type="ECO:0000313" key="4">
    <source>
        <dbReference type="EMBL" id="ODQ68774.1"/>
    </source>
</evidence>
<dbReference type="GO" id="GO:0000435">
    <property type="term" value="P:positive regulation of transcription from RNA polymerase II promoter by galactose"/>
    <property type="evidence" value="ECO:0007669"/>
    <property type="project" value="TreeGrafter"/>
</dbReference>
<keyword evidence="1" id="KW-0805">Transcription regulation</keyword>
<dbReference type="InterPro" id="IPR051127">
    <property type="entry name" value="Fungal_SecMet_Regulators"/>
</dbReference>
<evidence type="ECO:0000313" key="5">
    <source>
        <dbReference type="Proteomes" id="UP000094385"/>
    </source>
</evidence>
<dbReference type="GO" id="GO:0000978">
    <property type="term" value="F:RNA polymerase II cis-regulatory region sequence-specific DNA binding"/>
    <property type="evidence" value="ECO:0007669"/>
    <property type="project" value="TreeGrafter"/>
</dbReference>
<proteinExistence type="predicted"/>
<dbReference type="GO" id="GO:0000981">
    <property type="term" value="F:DNA-binding transcription factor activity, RNA polymerase II-specific"/>
    <property type="evidence" value="ECO:0007669"/>
    <property type="project" value="TreeGrafter"/>
</dbReference>
<dbReference type="Proteomes" id="UP000094385">
    <property type="component" value="Unassembled WGS sequence"/>
</dbReference>
<dbReference type="CDD" id="cd12148">
    <property type="entry name" value="fungal_TF_MHR"/>
    <property type="match status" value="1"/>
</dbReference>
<name>A0A1E3PU21_LIPST</name>
<sequence>MADNACGLAVRTAYMLGLHLEPPQTMPLRERELRKRLWWTLESHLADLEPPQHQASAGGRTGYTAFYNRVPDAFNVCNSQPITELLEEWLKGVPEALKTKRQNNGVPFSTDRSALKVELFTPLWLQRQRLLLELMYHNLCTNLYRPSISFALALARAPHPLTDRTAMKCAAHAMALTHMMHQVMLSTSILAGWHEAFQWQWNAAMTLVGFVLAYPQGASTWAARSAIDLSVAVFENFGNSFAVAASAATIMTDLSAKVDLLIEQSQWKQVAQTLNASEKMPMVRGSEESGYEMLLNGDFTAAQIVDGTLSSGDETTAEITRVLAQSIDIFAETYNDFDCMNSNFPDQWAFMQQ</sequence>